<comment type="caution">
    <text evidence="7">The sequence shown here is derived from an EMBL/GenBank/DDBJ whole genome shotgun (WGS) entry which is preliminary data.</text>
</comment>
<keyword evidence="8" id="KW-1185">Reference proteome</keyword>
<sequence length="375" mass="42903">MSGSWRGPGSAPSLFVAGVAPLLRADEQVFEAMLEGWSEQQRSRGLRTETIDGRLLSVRRFQRFTAEWPWSWRPVDLEEFTSELRGDRKSLATVRSYQGALRQFLDFVADPRYEWSTVCDRLFATHPTQICFEWNTVVHVADYEGRPARRSLTPVELQRLFDHADEQVAAARTAGRKGWLAALRDSAALKVAYAWGLRRRELVMLELADIGSNPKAPEFGTYGVLYIRWGKASRGGAPRRRSVLTVFPWSVRVLQQWVTEYRDLFDHAQQTGWLWPTERSSRLSEVALSARFSRYRDELDLPVELSLHSLRHSYVTHLIEAGYDPLFVQQQVGHSYASTTALYTSVSANYRSQTLRTMLDKTIADARARTGPKET</sequence>
<dbReference type="InterPro" id="IPR013762">
    <property type="entry name" value="Integrase-like_cat_sf"/>
</dbReference>
<dbReference type="InterPro" id="IPR050090">
    <property type="entry name" value="Tyrosine_recombinase_XerCD"/>
</dbReference>
<dbReference type="InterPro" id="IPR011010">
    <property type="entry name" value="DNA_brk_join_enz"/>
</dbReference>
<dbReference type="PANTHER" id="PTHR30349">
    <property type="entry name" value="PHAGE INTEGRASE-RELATED"/>
    <property type="match status" value="1"/>
</dbReference>
<dbReference type="Proteomes" id="UP001500051">
    <property type="component" value="Unassembled WGS sequence"/>
</dbReference>
<comment type="similarity">
    <text evidence="1">Belongs to the 'phage' integrase family.</text>
</comment>
<dbReference type="Gene3D" id="1.10.443.10">
    <property type="entry name" value="Intergrase catalytic core"/>
    <property type="match status" value="1"/>
</dbReference>
<dbReference type="EMBL" id="BAAAYX010000011">
    <property type="protein sequence ID" value="GAA3707472.1"/>
    <property type="molecule type" value="Genomic_DNA"/>
</dbReference>
<dbReference type="InterPro" id="IPR044068">
    <property type="entry name" value="CB"/>
</dbReference>
<proteinExistence type="inferred from homology"/>
<protein>
    <recommendedName>
        <fullName evidence="9">Site-specific recombinase XerD</fullName>
    </recommendedName>
</protein>
<dbReference type="InterPro" id="IPR002104">
    <property type="entry name" value="Integrase_catalytic"/>
</dbReference>
<evidence type="ECO:0000259" key="5">
    <source>
        <dbReference type="PROSITE" id="PS51898"/>
    </source>
</evidence>
<reference evidence="8" key="1">
    <citation type="journal article" date="2019" name="Int. J. Syst. Evol. Microbiol.">
        <title>The Global Catalogue of Microorganisms (GCM) 10K type strain sequencing project: providing services to taxonomists for standard genome sequencing and annotation.</title>
        <authorList>
            <consortium name="The Broad Institute Genomics Platform"/>
            <consortium name="The Broad Institute Genome Sequencing Center for Infectious Disease"/>
            <person name="Wu L."/>
            <person name="Ma J."/>
        </authorList>
    </citation>
    <scope>NUCLEOTIDE SEQUENCE [LARGE SCALE GENOMIC DNA]</scope>
    <source>
        <strain evidence="8">JCM 16548</strain>
    </source>
</reference>
<dbReference type="RefSeq" id="WP_344812883.1">
    <property type="nucleotide sequence ID" value="NZ_BAAAYX010000011.1"/>
</dbReference>
<organism evidence="7 8">
    <name type="scientific">Microlunatus aurantiacus</name>
    <dbReference type="NCBI Taxonomy" id="446786"/>
    <lineage>
        <taxon>Bacteria</taxon>
        <taxon>Bacillati</taxon>
        <taxon>Actinomycetota</taxon>
        <taxon>Actinomycetes</taxon>
        <taxon>Propionibacteriales</taxon>
        <taxon>Propionibacteriaceae</taxon>
        <taxon>Microlunatus</taxon>
    </lineage>
</organism>
<accession>A0ABP7DNV9</accession>
<evidence type="ECO:0000256" key="1">
    <source>
        <dbReference type="ARBA" id="ARBA00008857"/>
    </source>
</evidence>
<evidence type="ECO:0000313" key="7">
    <source>
        <dbReference type="EMBL" id="GAA3707472.1"/>
    </source>
</evidence>
<feature type="domain" description="Tyr recombinase" evidence="5">
    <location>
        <begin position="147"/>
        <end position="360"/>
    </location>
</feature>
<evidence type="ECO:0000259" key="6">
    <source>
        <dbReference type="PROSITE" id="PS51900"/>
    </source>
</evidence>
<evidence type="ECO:0000256" key="3">
    <source>
        <dbReference type="ARBA" id="ARBA00023172"/>
    </source>
</evidence>
<dbReference type="PROSITE" id="PS51900">
    <property type="entry name" value="CB"/>
    <property type="match status" value="1"/>
</dbReference>
<evidence type="ECO:0000256" key="2">
    <source>
        <dbReference type="ARBA" id="ARBA00023125"/>
    </source>
</evidence>
<name>A0ABP7DNV9_9ACTN</name>
<keyword evidence="2 4" id="KW-0238">DNA-binding</keyword>
<feature type="domain" description="Core-binding (CB)" evidence="6">
    <location>
        <begin position="28"/>
        <end position="109"/>
    </location>
</feature>
<evidence type="ECO:0008006" key="9">
    <source>
        <dbReference type="Google" id="ProtNLM"/>
    </source>
</evidence>
<evidence type="ECO:0000313" key="8">
    <source>
        <dbReference type="Proteomes" id="UP001500051"/>
    </source>
</evidence>
<keyword evidence="3" id="KW-0233">DNA recombination</keyword>
<dbReference type="Pfam" id="PF00589">
    <property type="entry name" value="Phage_integrase"/>
    <property type="match status" value="1"/>
</dbReference>
<dbReference type="PANTHER" id="PTHR30349:SF41">
    <property type="entry name" value="INTEGRASE_RECOMBINASE PROTEIN MJ0367-RELATED"/>
    <property type="match status" value="1"/>
</dbReference>
<dbReference type="PROSITE" id="PS51898">
    <property type="entry name" value="TYR_RECOMBINASE"/>
    <property type="match status" value="1"/>
</dbReference>
<evidence type="ECO:0000256" key="4">
    <source>
        <dbReference type="PROSITE-ProRule" id="PRU01248"/>
    </source>
</evidence>
<gene>
    <name evidence="7" type="ORF">GCM10022204_26730</name>
</gene>
<dbReference type="SUPFAM" id="SSF56349">
    <property type="entry name" value="DNA breaking-rejoining enzymes"/>
    <property type="match status" value="1"/>
</dbReference>